<evidence type="ECO:0000259" key="1">
    <source>
        <dbReference type="PROSITE" id="PS51192"/>
    </source>
</evidence>
<dbReference type="InterPro" id="IPR006935">
    <property type="entry name" value="Helicase/UvrB_N"/>
</dbReference>
<comment type="caution">
    <text evidence="2">The sequence shown here is derived from an EMBL/GenBank/DDBJ whole genome shotgun (WGS) entry which is preliminary data.</text>
</comment>
<evidence type="ECO:0000313" key="2">
    <source>
        <dbReference type="EMBL" id="PHD69786.1"/>
    </source>
</evidence>
<dbReference type="RefSeq" id="WP_100064582.1">
    <property type="nucleotide sequence ID" value="NZ_NUSQ01000060.1"/>
</dbReference>
<organism evidence="2 3">
    <name type="scientific">Bacillus toyonensis</name>
    <dbReference type="NCBI Taxonomy" id="155322"/>
    <lineage>
        <taxon>Bacteria</taxon>
        <taxon>Bacillati</taxon>
        <taxon>Bacillota</taxon>
        <taxon>Bacilli</taxon>
        <taxon>Bacillales</taxon>
        <taxon>Bacillaceae</taxon>
        <taxon>Bacillus</taxon>
        <taxon>Bacillus cereus group</taxon>
    </lineage>
</organism>
<dbReference type="PROSITE" id="PS51192">
    <property type="entry name" value="HELICASE_ATP_BIND_1"/>
    <property type="match status" value="1"/>
</dbReference>
<dbReference type="PANTHER" id="PTHR47396:SF1">
    <property type="entry name" value="ATP-DEPENDENT HELICASE IRC3-RELATED"/>
    <property type="match status" value="1"/>
</dbReference>
<dbReference type="GO" id="GO:0005829">
    <property type="term" value="C:cytosol"/>
    <property type="evidence" value="ECO:0007669"/>
    <property type="project" value="TreeGrafter"/>
</dbReference>
<dbReference type="GO" id="GO:0005524">
    <property type="term" value="F:ATP binding"/>
    <property type="evidence" value="ECO:0007669"/>
    <property type="project" value="InterPro"/>
</dbReference>
<sequence length="569" mass="66114">MEYLGQVLTKDDKHTLFKQNGLNLCVAPTGSGKTYLIVDEMKNEYKSVKTPFGMKRVLLLVNRSALLEQYLKAIDEKFMETFEEHGYYIYRDCVHVYSYQTAQRKIERDEHFLSNFDLILMDEAHYFLQDSWNGTTDEVFARIIERSKDVPCTMFTATPEELMDYTKIREISMELINYSDKLGFNERIECIATNKDFNDIINGIPLTEKFILFVNSTYSKKKIGNLAEKLSNDSRCVGFYHSKWNSYKGYFEPIKDMKTKYQKLVELHKFDENGAVANSAIDNGVDFKDEDLKHIILLDQYDPVTMKQMIGRKRFNIKNADDKLKVWVVNTDKAFLDREKEKALSQITLYEAYKNLSGGDFIELYGERLKYAKLSSSLENETANELTNNIEKHESDDTVPCVKVEMCRVGGDIFSPVFTVNFCLVSKSYYRLNYLNCLLNATISINDEMKKLQLHKAMEQALLKMGYTNVRIEHKNTYHEREAKKQTIAENVEHNLIPFLEGQLGKNMNKATFDEFKIYMFENFGVKNTKGQKPGTTLIGKFLEEHGYSLSKNRKLIGDKQETCYSVTK</sequence>
<feature type="domain" description="Helicase ATP-binding" evidence="1">
    <location>
        <begin position="14"/>
        <end position="177"/>
    </location>
</feature>
<dbReference type="InterPro" id="IPR050742">
    <property type="entry name" value="Helicase_Restrict-Modif_Enz"/>
</dbReference>
<protein>
    <recommendedName>
        <fullName evidence="1">Helicase ATP-binding domain-containing protein</fullName>
    </recommendedName>
</protein>
<dbReference type="InterPro" id="IPR027417">
    <property type="entry name" value="P-loop_NTPase"/>
</dbReference>
<dbReference type="Gene3D" id="3.40.50.300">
    <property type="entry name" value="P-loop containing nucleotide triphosphate hydrolases"/>
    <property type="match status" value="1"/>
</dbReference>
<dbReference type="AlphaFoldDB" id="A0A2C4QXD3"/>
<dbReference type="GO" id="GO:0003677">
    <property type="term" value="F:DNA binding"/>
    <property type="evidence" value="ECO:0007669"/>
    <property type="project" value="InterPro"/>
</dbReference>
<evidence type="ECO:0000313" key="3">
    <source>
        <dbReference type="Proteomes" id="UP000225997"/>
    </source>
</evidence>
<gene>
    <name evidence="2" type="ORF">COF40_15095</name>
</gene>
<dbReference type="GO" id="GO:0016787">
    <property type="term" value="F:hydrolase activity"/>
    <property type="evidence" value="ECO:0007669"/>
    <property type="project" value="InterPro"/>
</dbReference>
<dbReference type="SUPFAM" id="SSF52540">
    <property type="entry name" value="P-loop containing nucleoside triphosphate hydrolases"/>
    <property type="match status" value="1"/>
</dbReference>
<dbReference type="Proteomes" id="UP000225997">
    <property type="component" value="Unassembled WGS sequence"/>
</dbReference>
<name>A0A2C4QXD3_9BACI</name>
<dbReference type="InterPro" id="IPR014001">
    <property type="entry name" value="Helicase_ATP-bd"/>
</dbReference>
<dbReference type="Pfam" id="PF04851">
    <property type="entry name" value="ResIII"/>
    <property type="match status" value="1"/>
</dbReference>
<dbReference type="SMART" id="SM00487">
    <property type="entry name" value="DEXDc"/>
    <property type="match status" value="1"/>
</dbReference>
<reference evidence="2 3" key="1">
    <citation type="submission" date="2017-09" db="EMBL/GenBank/DDBJ databases">
        <title>Large-scale bioinformatics analysis of Bacillus genomes uncovers conserved roles of natural products in bacterial physiology.</title>
        <authorList>
            <consortium name="Agbiome Team Llc"/>
            <person name="Bleich R.M."/>
            <person name="Grubbs K.J."/>
            <person name="Santa Maria K.C."/>
            <person name="Allen S.E."/>
            <person name="Farag S."/>
            <person name="Shank E.A."/>
            <person name="Bowers A."/>
        </authorList>
    </citation>
    <scope>NUCLEOTIDE SEQUENCE [LARGE SCALE GENOMIC DNA]</scope>
    <source>
        <strain evidence="2 3">AFS044250</strain>
    </source>
</reference>
<dbReference type="EMBL" id="NUSQ01000060">
    <property type="protein sequence ID" value="PHD69786.1"/>
    <property type="molecule type" value="Genomic_DNA"/>
</dbReference>
<accession>A0A2C4QXD3</accession>
<dbReference type="PANTHER" id="PTHR47396">
    <property type="entry name" value="TYPE I RESTRICTION ENZYME ECOKI R PROTEIN"/>
    <property type="match status" value="1"/>
</dbReference>
<proteinExistence type="predicted"/>